<dbReference type="InterPro" id="IPR011658">
    <property type="entry name" value="PA14_dom"/>
</dbReference>
<gene>
    <name evidence="9" type="ORF">IC229_01060</name>
</gene>
<dbReference type="Proteomes" id="UP000598820">
    <property type="component" value="Unassembled WGS sequence"/>
</dbReference>
<reference evidence="9" key="1">
    <citation type="submission" date="2020-09" db="EMBL/GenBank/DDBJ databases">
        <authorList>
            <person name="Kim M.K."/>
        </authorList>
    </citation>
    <scope>NUCLEOTIDE SEQUENCE</scope>
    <source>
        <strain evidence="9">BT702</strain>
    </source>
</reference>
<dbReference type="AlphaFoldDB" id="A0A926XT85"/>
<dbReference type="InterPro" id="IPR050330">
    <property type="entry name" value="Bact_OuterMem_StrucFunc"/>
</dbReference>
<keyword evidence="2 4" id="KW-0472">Membrane</keyword>
<evidence type="ECO:0000256" key="4">
    <source>
        <dbReference type="PROSITE-ProRule" id="PRU00473"/>
    </source>
</evidence>
<comment type="subcellular location">
    <subcellularLocation>
        <location evidence="1">Cell outer membrane</location>
    </subcellularLocation>
</comment>
<feature type="domain" description="OmpA-like" evidence="7">
    <location>
        <begin position="243"/>
        <end position="357"/>
    </location>
</feature>
<dbReference type="EMBL" id="JACWZY010000001">
    <property type="protein sequence ID" value="MBD2699204.1"/>
    <property type="molecule type" value="Genomic_DNA"/>
</dbReference>
<sequence length="357" mass="40366">MKRLAIFWILVFGLTPGHAFAQPGLRGDYYADMNFVRKVFSRIDPQISFDWEFKSPGRGIPRSYYSVRWTGKLLAPVTGRYQFYTRVDDGIRVWIGNQKVVESWQLNDSGNYTGSILLEGGRTYDLRVDYFNDMLGGKIQLYWQRPDTKRLLFDKFTTPGELISAKYFIQKTPTPPPSPKPATPKTTFIVSVPPKTIPQKRLITNLKKPVVRPAHIRKTNTRDTSTAVPTPAPKPAVDATLALKPGQTVILRNVQFEQSSYVLLPESADELNQVVQAMNANPEWHIHVAGHTDNVGDPRLNVALSENRARVVANYLTRRGVNEQRITTEGFGGKQPITGNSTEGERSKNRRVEITIR</sequence>
<evidence type="ECO:0000256" key="3">
    <source>
        <dbReference type="ARBA" id="ARBA00023237"/>
    </source>
</evidence>
<dbReference type="PROSITE" id="PS51123">
    <property type="entry name" value="OMPA_2"/>
    <property type="match status" value="1"/>
</dbReference>
<dbReference type="InterPro" id="IPR006664">
    <property type="entry name" value="OMP_bac"/>
</dbReference>
<comment type="caution">
    <text evidence="9">The sequence shown here is derived from an EMBL/GenBank/DDBJ whole genome shotgun (WGS) entry which is preliminary data.</text>
</comment>
<keyword evidence="10" id="KW-1185">Reference proteome</keyword>
<keyword evidence="6" id="KW-0732">Signal</keyword>
<dbReference type="SUPFAM" id="SSF103088">
    <property type="entry name" value="OmpA-like"/>
    <property type="match status" value="1"/>
</dbReference>
<evidence type="ECO:0000259" key="7">
    <source>
        <dbReference type="PROSITE" id="PS51123"/>
    </source>
</evidence>
<evidence type="ECO:0000256" key="2">
    <source>
        <dbReference type="ARBA" id="ARBA00023136"/>
    </source>
</evidence>
<feature type="region of interest" description="Disordered" evidence="5">
    <location>
        <begin position="329"/>
        <end position="357"/>
    </location>
</feature>
<dbReference type="PANTHER" id="PTHR30329:SF21">
    <property type="entry name" value="LIPOPROTEIN YIAD-RELATED"/>
    <property type="match status" value="1"/>
</dbReference>
<dbReference type="InterPro" id="IPR037524">
    <property type="entry name" value="PA14/GLEYA"/>
</dbReference>
<dbReference type="SMART" id="SM00758">
    <property type="entry name" value="PA14"/>
    <property type="match status" value="1"/>
</dbReference>
<feature type="chain" id="PRO_5036697621" evidence="6">
    <location>
        <begin position="22"/>
        <end position="357"/>
    </location>
</feature>
<dbReference type="CDD" id="cd07185">
    <property type="entry name" value="OmpA_C-like"/>
    <property type="match status" value="1"/>
</dbReference>
<dbReference type="SUPFAM" id="SSF56988">
    <property type="entry name" value="Anthrax protective antigen"/>
    <property type="match status" value="1"/>
</dbReference>
<evidence type="ECO:0000313" key="9">
    <source>
        <dbReference type="EMBL" id="MBD2699204.1"/>
    </source>
</evidence>
<feature type="signal peptide" evidence="6">
    <location>
        <begin position="1"/>
        <end position="21"/>
    </location>
</feature>
<dbReference type="InterPro" id="IPR036737">
    <property type="entry name" value="OmpA-like_sf"/>
</dbReference>
<protein>
    <submittedName>
        <fullName evidence="9">OmpA family protein</fullName>
    </submittedName>
</protein>
<dbReference type="Pfam" id="PF07691">
    <property type="entry name" value="PA14"/>
    <property type="match status" value="1"/>
</dbReference>
<dbReference type="GO" id="GO:0009279">
    <property type="term" value="C:cell outer membrane"/>
    <property type="evidence" value="ECO:0007669"/>
    <property type="project" value="UniProtKB-SubCell"/>
</dbReference>
<dbReference type="PANTHER" id="PTHR30329">
    <property type="entry name" value="STATOR ELEMENT OF FLAGELLAR MOTOR COMPLEX"/>
    <property type="match status" value="1"/>
</dbReference>
<proteinExistence type="predicted"/>
<feature type="domain" description="PA14" evidence="8">
    <location>
        <begin position="20"/>
        <end position="157"/>
    </location>
</feature>
<feature type="compositionally biased region" description="Basic and acidic residues" evidence="5">
    <location>
        <begin position="343"/>
        <end position="357"/>
    </location>
</feature>
<evidence type="ECO:0000256" key="5">
    <source>
        <dbReference type="SAM" id="MobiDB-lite"/>
    </source>
</evidence>
<accession>A0A926XT85</accession>
<dbReference type="Gene3D" id="3.30.1330.60">
    <property type="entry name" value="OmpA-like domain"/>
    <property type="match status" value="1"/>
</dbReference>
<dbReference type="RefSeq" id="WP_190885065.1">
    <property type="nucleotide sequence ID" value="NZ_JACWZY010000001.1"/>
</dbReference>
<evidence type="ECO:0000256" key="1">
    <source>
        <dbReference type="ARBA" id="ARBA00004442"/>
    </source>
</evidence>
<dbReference type="InterPro" id="IPR006665">
    <property type="entry name" value="OmpA-like"/>
</dbReference>
<evidence type="ECO:0000256" key="6">
    <source>
        <dbReference type="SAM" id="SignalP"/>
    </source>
</evidence>
<evidence type="ECO:0000313" key="10">
    <source>
        <dbReference type="Proteomes" id="UP000598820"/>
    </source>
</evidence>
<dbReference type="Pfam" id="PF00691">
    <property type="entry name" value="OmpA"/>
    <property type="match status" value="1"/>
</dbReference>
<dbReference type="PROSITE" id="PS51820">
    <property type="entry name" value="PA14"/>
    <property type="match status" value="1"/>
</dbReference>
<keyword evidence="3" id="KW-0998">Cell outer membrane</keyword>
<dbReference type="Gene3D" id="3.90.182.10">
    <property type="entry name" value="Toxin - Anthrax Protective Antigen,domain 1"/>
    <property type="match status" value="1"/>
</dbReference>
<name>A0A926XT85_9BACT</name>
<dbReference type="PRINTS" id="PR01021">
    <property type="entry name" value="OMPADOMAIN"/>
</dbReference>
<organism evidence="9 10">
    <name type="scientific">Spirosoma profusum</name>
    <dbReference type="NCBI Taxonomy" id="2771354"/>
    <lineage>
        <taxon>Bacteria</taxon>
        <taxon>Pseudomonadati</taxon>
        <taxon>Bacteroidota</taxon>
        <taxon>Cytophagia</taxon>
        <taxon>Cytophagales</taxon>
        <taxon>Cytophagaceae</taxon>
        <taxon>Spirosoma</taxon>
    </lineage>
</organism>
<dbReference type="PRINTS" id="PR01023">
    <property type="entry name" value="NAFLGMOTY"/>
</dbReference>
<evidence type="ECO:0000259" key="8">
    <source>
        <dbReference type="PROSITE" id="PS51820"/>
    </source>
</evidence>